<evidence type="ECO:0000256" key="6">
    <source>
        <dbReference type="ARBA" id="ARBA00025767"/>
    </source>
</evidence>
<dbReference type="InterPro" id="IPR045161">
    <property type="entry name" value="Utp18"/>
</dbReference>
<dbReference type="GO" id="GO:0034388">
    <property type="term" value="C:Pwp2p-containing subcomplex of 90S preribosome"/>
    <property type="evidence" value="ECO:0007669"/>
    <property type="project" value="TreeGrafter"/>
</dbReference>
<dbReference type="PANTHER" id="PTHR18359:SF0">
    <property type="entry name" value="U3 SMALL NUCLEOLAR RNA-ASSOCIATED PROTEIN 18 HOMOLOG"/>
    <property type="match status" value="1"/>
</dbReference>
<evidence type="ECO:0000256" key="5">
    <source>
        <dbReference type="ARBA" id="ARBA00023242"/>
    </source>
</evidence>
<evidence type="ECO:0000256" key="4">
    <source>
        <dbReference type="ARBA" id="ARBA00022737"/>
    </source>
</evidence>
<evidence type="ECO:0000256" key="1">
    <source>
        <dbReference type="ARBA" id="ARBA00004604"/>
    </source>
</evidence>
<dbReference type="SUPFAM" id="SSF50978">
    <property type="entry name" value="WD40 repeat-like"/>
    <property type="match status" value="1"/>
</dbReference>
<evidence type="ECO:0000313" key="7">
    <source>
        <dbReference type="EMBL" id="NDJ95835.1"/>
    </source>
</evidence>
<name>A0A6B2G0J8_MYXSQ</name>
<keyword evidence="4" id="KW-0677">Repeat</keyword>
<dbReference type="InterPro" id="IPR036322">
    <property type="entry name" value="WD40_repeat_dom_sf"/>
</dbReference>
<dbReference type="SMART" id="SM00320">
    <property type="entry name" value="WD40"/>
    <property type="match status" value="3"/>
</dbReference>
<accession>A0A6B2G0J8</accession>
<keyword evidence="2" id="KW-0698">rRNA processing</keyword>
<dbReference type="InterPro" id="IPR001680">
    <property type="entry name" value="WD40_rpt"/>
</dbReference>
<dbReference type="Gene3D" id="2.130.10.10">
    <property type="entry name" value="YVTN repeat-like/Quinoprotein amine dehydrogenase"/>
    <property type="match status" value="1"/>
</dbReference>
<dbReference type="GO" id="GO:0006364">
    <property type="term" value="P:rRNA processing"/>
    <property type="evidence" value="ECO:0007669"/>
    <property type="project" value="UniProtKB-KW"/>
</dbReference>
<reference evidence="7" key="1">
    <citation type="submission" date="2018-11" db="EMBL/GenBank/DDBJ databases">
        <title>Myxobolus squamalis genome and transcriptome.</title>
        <authorList>
            <person name="Yahalomi D."/>
            <person name="Atkinson S.D."/>
            <person name="Neuhof M."/>
            <person name="Chang E.S."/>
            <person name="Philippe H."/>
            <person name="Cartwright P."/>
            <person name="Bartholomew J.L."/>
            <person name="Huchon D."/>
        </authorList>
    </citation>
    <scope>NUCLEOTIDE SEQUENCE</scope>
    <source>
        <strain evidence="7">71B08</strain>
        <tissue evidence="7">Whole</tissue>
    </source>
</reference>
<dbReference type="PANTHER" id="PTHR18359">
    <property type="entry name" value="WD-REPEAT PROTEIN-RELATED"/>
    <property type="match status" value="1"/>
</dbReference>
<dbReference type="GO" id="GO:0032040">
    <property type="term" value="C:small-subunit processome"/>
    <property type="evidence" value="ECO:0007669"/>
    <property type="project" value="TreeGrafter"/>
</dbReference>
<organism evidence="7">
    <name type="scientific">Myxobolus squamalis</name>
    <name type="common">Myxosporean</name>
    <dbReference type="NCBI Taxonomy" id="59785"/>
    <lineage>
        <taxon>Eukaryota</taxon>
        <taxon>Metazoa</taxon>
        <taxon>Cnidaria</taxon>
        <taxon>Myxozoa</taxon>
        <taxon>Myxosporea</taxon>
        <taxon>Bivalvulida</taxon>
        <taxon>Platysporina</taxon>
        <taxon>Myxobolidae</taxon>
        <taxon>Myxobolus</taxon>
    </lineage>
</organism>
<keyword evidence="5" id="KW-0539">Nucleus</keyword>
<dbReference type="EMBL" id="GHBR01000252">
    <property type="protein sequence ID" value="NDJ95835.1"/>
    <property type="molecule type" value="Transcribed_RNA"/>
</dbReference>
<comment type="similarity">
    <text evidence="6">Belongs to the WD repeat UTP18 family.</text>
</comment>
<proteinExistence type="inferred from homology"/>
<keyword evidence="3" id="KW-0853">WD repeat</keyword>
<protein>
    <submittedName>
        <fullName evidence="7">U3 small nucleolar RNA-associated protein 18 homolog (Trinotate prediction)</fullName>
    </submittedName>
</protein>
<evidence type="ECO:0000256" key="3">
    <source>
        <dbReference type="ARBA" id="ARBA00022574"/>
    </source>
</evidence>
<comment type="subcellular location">
    <subcellularLocation>
        <location evidence="1">Nucleus</location>
        <location evidence="1">Nucleolus</location>
    </subcellularLocation>
</comment>
<evidence type="ECO:0000256" key="2">
    <source>
        <dbReference type="ARBA" id="ARBA00022552"/>
    </source>
</evidence>
<dbReference type="InterPro" id="IPR015943">
    <property type="entry name" value="WD40/YVTN_repeat-like_dom_sf"/>
</dbReference>
<dbReference type="AlphaFoldDB" id="A0A6B2G0J8"/>
<sequence length="288" mass="32572">MDFNLMEIENESLKKLARHDFQSLTGQIKTEDLEVILRDEYVKLNGVPSWAEDKIDSDDEKDRQNEFDLIHGSVVSSRKNNIQIKPLYDANAECKLPSPSDCIEFHPTKNILVAAGKHTHMQLFDVNNDRCNCIKTLKLQNFPVYCAHFVRSGSEIVLSSHRSCLYIYDVEKEQGVYLDRILGRSEKAWEKFSVSPCGSTMAMVGKNGQIPIVSLKTRNVIGNLTQGSQVVDIAYSKHNENTLYSIGSCGDIYVWDFRTRRCVNKIVNYSLYDANILSASNDGFIATG</sequence>